<keyword evidence="1" id="KW-0812">Transmembrane</keyword>
<dbReference type="AlphaFoldDB" id="A0A387BTW7"/>
<feature type="transmembrane region" description="Helical" evidence="1">
    <location>
        <begin position="38"/>
        <end position="58"/>
    </location>
</feature>
<feature type="transmembrane region" description="Helical" evidence="1">
    <location>
        <begin position="70"/>
        <end position="89"/>
    </location>
</feature>
<dbReference type="RefSeq" id="WP_120790016.1">
    <property type="nucleotide sequence ID" value="NZ_CP032624.1"/>
</dbReference>
<dbReference type="Proteomes" id="UP000275069">
    <property type="component" value="Chromosome"/>
</dbReference>
<protein>
    <recommendedName>
        <fullName evidence="4">Integral membrane protein</fullName>
    </recommendedName>
</protein>
<evidence type="ECO:0000313" key="2">
    <source>
        <dbReference type="EMBL" id="AYG04486.1"/>
    </source>
</evidence>
<gene>
    <name evidence="2" type="ORF">D7I44_13745</name>
</gene>
<dbReference type="EMBL" id="CP032624">
    <property type="protein sequence ID" value="AYG04486.1"/>
    <property type="molecule type" value="Genomic_DNA"/>
</dbReference>
<dbReference type="KEGG" id="gry:D7I44_13745"/>
<feature type="transmembrane region" description="Helical" evidence="1">
    <location>
        <begin position="6"/>
        <end position="26"/>
    </location>
</feature>
<organism evidence="2 3">
    <name type="scientific">Gryllotalpicola protaetiae</name>
    <dbReference type="NCBI Taxonomy" id="2419771"/>
    <lineage>
        <taxon>Bacteria</taxon>
        <taxon>Bacillati</taxon>
        <taxon>Actinomycetota</taxon>
        <taxon>Actinomycetes</taxon>
        <taxon>Micrococcales</taxon>
        <taxon>Microbacteriaceae</taxon>
        <taxon>Gryllotalpicola</taxon>
    </lineage>
</organism>
<keyword evidence="3" id="KW-1185">Reference proteome</keyword>
<evidence type="ECO:0008006" key="4">
    <source>
        <dbReference type="Google" id="ProtNLM"/>
    </source>
</evidence>
<name>A0A387BTW7_9MICO</name>
<reference evidence="2 3" key="1">
    <citation type="submission" date="2018-09" db="EMBL/GenBank/DDBJ databases">
        <title>Genome sequencing of strain 2DFW10M-5.</title>
        <authorList>
            <person name="Heo J."/>
            <person name="Kim S.-J."/>
            <person name="Kwon S.-W."/>
        </authorList>
    </citation>
    <scope>NUCLEOTIDE SEQUENCE [LARGE SCALE GENOMIC DNA]</scope>
    <source>
        <strain evidence="2 3">2DFW10M-5</strain>
    </source>
</reference>
<keyword evidence="1" id="KW-0472">Membrane</keyword>
<accession>A0A387BTW7</accession>
<sequence>MVEWFTFAQIFIALAAGVLCLVLGFAGRPPSDVSMGPIALVAVLLIAQLVTSAIAPAVGNHPTGSLLEFWMYQVAIVLVPLLAMIWALVERGRWSVVVLGVSGLAVSVMLYRMWIIWTVQGA</sequence>
<keyword evidence="1" id="KW-1133">Transmembrane helix</keyword>
<evidence type="ECO:0000256" key="1">
    <source>
        <dbReference type="SAM" id="Phobius"/>
    </source>
</evidence>
<dbReference type="OrthoDB" id="5197832at2"/>
<proteinExistence type="predicted"/>
<feature type="transmembrane region" description="Helical" evidence="1">
    <location>
        <begin position="96"/>
        <end position="117"/>
    </location>
</feature>
<evidence type="ECO:0000313" key="3">
    <source>
        <dbReference type="Proteomes" id="UP000275069"/>
    </source>
</evidence>